<dbReference type="PANTHER" id="PTHR33219">
    <property type="entry name" value="YLMG HOMOLOG PROTEIN 2, CHLOROPLASTIC"/>
    <property type="match status" value="1"/>
</dbReference>
<accession>A0ABV3Y1X6</accession>
<keyword evidence="2" id="KW-1133">Transmembrane helix</keyword>
<proteinExistence type="inferred from homology"/>
<sequence>MALSGIIVDLLELYVVVIVLYVVMTWFPVTNPGGPMDRFRFWLTRLSEPVLNPIRRLIPSVGGGSVRFDFAPLIVILLIELILIPIFSRI</sequence>
<dbReference type="InterPro" id="IPR003425">
    <property type="entry name" value="CCB3/YggT"/>
</dbReference>
<organism evidence="3 4">
    <name type="scientific">Ferrimicrobium acidiphilum</name>
    <dbReference type="NCBI Taxonomy" id="121039"/>
    <lineage>
        <taxon>Bacteria</taxon>
        <taxon>Bacillati</taxon>
        <taxon>Actinomycetota</taxon>
        <taxon>Acidimicrobiia</taxon>
        <taxon>Acidimicrobiales</taxon>
        <taxon>Acidimicrobiaceae</taxon>
        <taxon>Ferrimicrobium</taxon>
    </lineage>
</organism>
<keyword evidence="2" id="KW-0812">Transmembrane</keyword>
<evidence type="ECO:0000313" key="3">
    <source>
        <dbReference type="EMBL" id="MEX6429260.1"/>
    </source>
</evidence>
<dbReference type="Proteomes" id="UP001560267">
    <property type="component" value="Unassembled WGS sequence"/>
</dbReference>
<evidence type="ECO:0000256" key="1">
    <source>
        <dbReference type="ARBA" id="ARBA00010894"/>
    </source>
</evidence>
<dbReference type="Pfam" id="PF02325">
    <property type="entry name" value="CCB3_YggT"/>
    <property type="match status" value="1"/>
</dbReference>
<feature type="transmembrane region" description="Helical" evidence="2">
    <location>
        <begin position="7"/>
        <end position="29"/>
    </location>
</feature>
<comment type="caution">
    <text evidence="3">The sequence shown here is derived from an EMBL/GenBank/DDBJ whole genome shotgun (WGS) entry which is preliminary data.</text>
</comment>
<dbReference type="EMBL" id="JBFSHR010000013">
    <property type="protein sequence ID" value="MEX6429260.1"/>
    <property type="molecule type" value="Genomic_DNA"/>
</dbReference>
<gene>
    <name evidence="3" type="ORF">AB6A68_05335</name>
</gene>
<reference evidence="3 4" key="1">
    <citation type="submission" date="2024-07" db="EMBL/GenBank/DDBJ databases">
        <title>Draft Genome Sequence of Ferrimicrobium acidiphilum Strain YE2023, Isolated from a Pulp of Bioleach Reactor.</title>
        <authorList>
            <person name="Elkina Y.A."/>
            <person name="Bulaeva A.G."/>
            <person name="Beletsky A.V."/>
            <person name="Mardanov A.V."/>
        </authorList>
    </citation>
    <scope>NUCLEOTIDE SEQUENCE [LARGE SCALE GENOMIC DNA]</scope>
    <source>
        <strain evidence="3 4">YE2023</strain>
    </source>
</reference>
<protein>
    <submittedName>
        <fullName evidence="3">YggT family protein</fullName>
    </submittedName>
</protein>
<keyword evidence="4" id="KW-1185">Reference proteome</keyword>
<keyword evidence="2" id="KW-0472">Membrane</keyword>
<evidence type="ECO:0000256" key="2">
    <source>
        <dbReference type="SAM" id="Phobius"/>
    </source>
</evidence>
<feature type="transmembrane region" description="Helical" evidence="2">
    <location>
        <begin position="70"/>
        <end position="88"/>
    </location>
</feature>
<name>A0ABV3Y1X6_9ACTN</name>
<dbReference type="PANTHER" id="PTHR33219:SF14">
    <property type="entry name" value="PROTEIN COFACTOR ASSEMBLY OF COMPLEX C SUBUNIT B CCB3, CHLOROPLASTIC-RELATED"/>
    <property type="match status" value="1"/>
</dbReference>
<dbReference type="RefSeq" id="WP_298387659.1">
    <property type="nucleotide sequence ID" value="NZ_JBFSHR010000013.1"/>
</dbReference>
<evidence type="ECO:0000313" key="4">
    <source>
        <dbReference type="Proteomes" id="UP001560267"/>
    </source>
</evidence>
<comment type="similarity">
    <text evidence="1">Belongs to the YggT family.</text>
</comment>